<proteinExistence type="predicted"/>
<organism evidence="1">
    <name type="scientific">Rhizophora mucronata</name>
    <name type="common">Asiatic mangrove</name>
    <dbReference type="NCBI Taxonomy" id="61149"/>
    <lineage>
        <taxon>Eukaryota</taxon>
        <taxon>Viridiplantae</taxon>
        <taxon>Streptophyta</taxon>
        <taxon>Embryophyta</taxon>
        <taxon>Tracheophyta</taxon>
        <taxon>Spermatophyta</taxon>
        <taxon>Magnoliopsida</taxon>
        <taxon>eudicotyledons</taxon>
        <taxon>Gunneridae</taxon>
        <taxon>Pentapetalae</taxon>
        <taxon>rosids</taxon>
        <taxon>fabids</taxon>
        <taxon>Malpighiales</taxon>
        <taxon>Rhizophoraceae</taxon>
        <taxon>Rhizophora</taxon>
    </lineage>
</organism>
<reference evidence="1" key="1">
    <citation type="submission" date="2018-02" db="EMBL/GenBank/DDBJ databases">
        <title>Rhizophora mucronata_Transcriptome.</title>
        <authorList>
            <person name="Meera S.P."/>
            <person name="Sreeshan A."/>
            <person name="Augustine A."/>
        </authorList>
    </citation>
    <scope>NUCLEOTIDE SEQUENCE</scope>
    <source>
        <tissue evidence="1">Leaf</tissue>
    </source>
</reference>
<dbReference type="AlphaFoldDB" id="A0A2P2KMR0"/>
<evidence type="ECO:0000313" key="1">
    <source>
        <dbReference type="EMBL" id="MBX07018.1"/>
    </source>
</evidence>
<sequence length="53" mass="5886">MLCESFFKLNSTRPKLFLQEEGSPLPILLEDEMATLVDIGTGNDSIILVDVEC</sequence>
<accession>A0A2P2KMR0</accession>
<protein>
    <submittedName>
        <fullName evidence="1">Uncharacterized protein</fullName>
    </submittedName>
</protein>
<dbReference type="EMBL" id="GGEC01026534">
    <property type="protein sequence ID" value="MBX07018.1"/>
    <property type="molecule type" value="Transcribed_RNA"/>
</dbReference>
<name>A0A2P2KMR0_RHIMU</name>